<evidence type="ECO:0000259" key="11">
    <source>
        <dbReference type="PROSITE" id="PS50011"/>
    </source>
</evidence>
<evidence type="ECO:0000259" key="12">
    <source>
        <dbReference type="PROSITE" id="PS51178"/>
    </source>
</evidence>
<protein>
    <recommendedName>
        <fullName evidence="1">non-specific serine/threonine protein kinase</fullName>
        <ecNumber evidence="1">2.7.11.1</ecNumber>
    </recommendedName>
</protein>
<dbReference type="PANTHER" id="PTHR43289:SF34">
    <property type="entry name" value="SERINE_THREONINE-PROTEIN KINASE YBDM-RELATED"/>
    <property type="match status" value="1"/>
</dbReference>
<dbReference type="Proteomes" id="UP001501116">
    <property type="component" value="Unassembled WGS sequence"/>
</dbReference>
<keyword evidence="6" id="KW-0067">ATP-binding</keyword>
<organism evidence="13 14">
    <name type="scientific">Amycolatopsis minnesotensis</name>
    <dbReference type="NCBI Taxonomy" id="337894"/>
    <lineage>
        <taxon>Bacteria</taxon>
        <taxon>Bacillati</taxon>
        <taxon>Actinomycetota</taxon>
        <taxon>Actinomycetes</taxon>
        <taxon>Pseudonocardiales</taxon>
        <taxon>Pseudonocardiaceae</taxon>
        <taxon>Amycolatopsis</taxon>
    </lineage>
</organism>
<comment type="catalytic activity">
    <reaction evidence="7">
        <text>L-threonyl-[protein] + ATP = O-phospho-L-threonyl-[protein] + ADP + H(+)</text>
        <dbReference type="Rhea" id="RHEA:46608"/>
        <dbReference type="Rhea" id="RHEA-COMP:11060"/>
        <dbReference type="Rhea" id="RHEA-COMP:11605"/>
        <dbReference type="ChEBI" id="CHEBI:15378"/>
        <dbReference type="ChEBI" id="CHEBI:30013"/>
        <dbReference type="ChEBI" id="CHEBI:30616"/>
        <dbReference type="ChEBI" id="CHEBI:61977"/>
        <dbReference type="ChEBI" id="CHEBI:456216"/>
        <dbReference type="EC" id="2.7.11.1"/>
    </reaction>
</comment>
<dbReference type="CDD" id="cd14014">
    <property type="entry name" value="STKc_PknB_like"/>
    <property type="match status" value="1"/>
</dbReference>
<keyword evidence="4" id="KW-0547">Nucleotide-binding</keyword>
<feature type="domain" description="PASTA" evidence="12">
    <location>
        <begin position="544"/>
        <end position="609"/>
    </location>
</feature>
<sequence>MTSTDTSLVGALLERRYRVDKLLARGGMSSVYRGVDTRLDRRVAIKIMDPRFADDRSFVDRFEREARSAAKLHHPNVVAVHDQGVDTIGDNGCVFLVMELIDGGTVRDLMAERGGALDVALALSVAEPVLAALAAAHDAGLVHRDVKPENVLIGRNPGGAGAGVVKVGDFGLVRAVASAGTTSSSVILGTVAYLSPEQVTTGAAKERGDVYSAGILLYEMLTGQPPYTGDTALSVAYRHVNDDVPAPGRVRPGIPPALDDLVLRATRRDQAARPADAGAFLAELRRVRAELGLTPVPVPVPLDDESPEERTDVDATRPAMAPVAAPAGPRGTRAMPRMAPPAPPGPAPTAMTAPVAAPPPPTGPQPTGMTAMAEEPPTRNRGKTIALLTVAVVLLGGLIGTGVWWFSSGRHVAVPQVIGLDQPAAEKALRDASLTPRFTKERHNTTPQGKVIRTDPGTGVQALQGDEVSVVLSLGRPTVPDIAQGTPVEEAKKAVTDQQLTMTRDSSLDGYSDTVDKNKLLVLNPKPGTQLDIGGSVRFGVSKGPQPIPVPNVVGQSKDAAFAALKAKGFEPFDAGQEFSPDVASGSVTRTDPAAGSTGGKRVGVWTSNAVEVPGVTGRTIDEAMRALTDAGLKPQRGGGNGDNGGGGDGDGDEGDGDGHGGGHRRGGFGFVIGQDPAAGTKVQKGSVVRLNTFP</sequence>
<dbReference type="SUPFAM" id="SSF56112">
    <property type="entry name" value="Protein kinase-like (PK-like)"/>
    <property type="match status" value="1"/>
</dbReference>
<dbReference type="Gene3D" id="1.10.510.10">
    <property type="entry name" value="Transferase(Phosphotransferase) domain 1"/>
    <property type="match status" value="1"/>
</dbReference>
<evidence type="ECO:0000256" key="10">
    <source>
        <dbReference type="SAM" id="Phobius"/>
    </source>
</evidence>
<dbReference type="EMBL" id="BAAANN010000005">
    <property type="protein sequence ID" value="GAA1947992.1"/>
    <property type="molecule type" value="Genomic_DNA"/>
</dbReference>
<feature type="compositionally biased region" description="Low complexity" evidence="9">
    <location>
        <begin position="316"/>
        <end position="337"/>
    </location>
</feature>
<evidence type="ECO:0000256" key="6">
    <source>
        <dbReference type="ARBA" id="ARBA00022840"/>
    </source>
</evidence>
<dbReference type="Gene3D" id="3.30.200.20">
    <property type="entry name" value="Phosphorylase Kinase, domain 1"/>
    <property type="match status" value="1"/>
</dbReference>
<reference evidence="14" key="1">
    <citation type="journal article" date="2019" name="Int. J. Syst. Evol. Microbiol.">
        <title>The Global Catalogue of Microorganisms (GCM) 10K type strain sequencing project: providing services to taxonomists for standard genome sequencing and annotation.</title>
        <authorList>
            <consortium name="The Broad Institute Genomics Platform"/>
            <consortium name="The Broad Institute Genome Sequencing Center for Infectious Disease"/>
            <person name="Wu L."/>
            <person name="Ma J."/>
        </authorList>
    </citation>
    <scope>NUCLEOTIDE SEQUENCE [LARGE SCALE GENOMIC DNA]</scope>
    <source>
        <strain evidence="14">JCM 14545</strain>
    </source>
</reference>
<keyword evidence="10" id="KW-1133">Transmembrane helix</keyword>
<feature type="domain" description="PASTA" evidence="12">
    <location>
        <begin position="475"/>
        <end position="543"/>
    </location>
</feature>
<evidence type="ECO:0000256" key="3">
    <source>
        <dbReference type="ARBA" id="ARBA00022679"/>
    </source>
</evidence>
<keyword evidence="2" id="KW-0723">Serine/threonine-protein kinase</keyword>
<dbReference type="CDD" id="cd06577">
    <property type="entry name" value="PASTA_pknB"/>
    <property type="match status" value="4"/>
</dbReference>
<evidence type="ECO:0000256" key="7">
    <source>
        <dbReference type="ARBA" id="ARBA00047899"/>
    </source>
</evidence>
<feature type="transmembrane region" description="Helical" evidence="10">
    <location>
        <begin position="385"/>
        <end position="406"/>
    </location>
</feature>
<dbReference type="PROSITE" id="PS51178">
    <property type="entry name" value="PASTA"/>
    <property type="match status" value="4"/>
</dbReference>
<evidence type="ECO:0000256" key="5">
    <source>
        <dbReference type="ARBA" id="ARBA00022777"/>
    </source>
</evidence>
<feature type="region of interest" description="Disordered" evidence="9">
    <location>
        <begin position="298"/>
        <end position="378"/>
    </location>
</feature>
<keyword evidence="3" id="KW-0808">Transferase</keyword>
<dbReference type="PANTHER" id="PTHR43289">
    <property type="entry name" value="MITOGEN-ACTIVATED PROTEIN KINASE KINASE KINASE 20-RELATED"/>
    <property type="match status" value="1"/>
</dbReference>
<evidence type="ECO:0000256" key="1">
    <source>
        <dbReference type="ARBA" id="ARBA00012513"/>
    </source>
</evidence>
<dbReference type="InterPro" id="IPR000719">
    <property type="entry name" value="Prot_kinase_dom"/>
</dbReference>
<dbReference type="Pfam" id="PF00069">
    <property type="entry name" value="Pkinase"/>
    <property type="match status" value="1"/>
</dbReference>
<dbReference type="EC" id="2.7.11.1" evidence="1"/>
<dbReference type="InterPro" id="IPR011009">
    <property type="entry name" value="Kinase-like_dom_sf"/>
</dbReference>
<keyword evidence="5 13" id="KW-0418">Kinase</keyword>
<accession>A0ABP5BL78</accession>
<dbReference type="InterPro" id="IPR005543">
    <property type="entry name" value="PASTA_dom"/>
</dbReference>
<evidence type="ECO:0000256" key="9">
    <source>
        <dbReference type="SAM" id="MobiDB-lite"/>
    </source>
</evidence>
<evidence type="ECO:0000313" key="14">
    <source>
        <dbReference type="Proteomes" id="UP001501116"/>
    </source>
</evidence>
<proteinExistence type="predicted"/>
<evidence type="ECO:0000256" key="8">
    <source>
        <dbReference type="ARBA" id="ARBA00048679"/>
    </source>
</evidence>
<dbReference type="PROSITE" id="PS50011">
    <property type="entry name" value="PROTEIN_KINASE_DOM"/>
    <property type="match status" value="1"/>
</dbReference>
<comment type="caution">
    <text evidence="13">The sequence shown here is derived from an EMBL/GenBank/DDBJ whole genome shotgun (WGS) entry which is preliminary data.</text>
</comment>
<feature type="compositionally biased region" description="Gly residues" evidence="9">
    <location>
        <begin position="637"/>
        <end position="649"/>
    </location>
</feature>
<feature type="domain" description="PASTA" evidence="12">
    <location>
        <begin position="408"/>
        <end position="474"/>
    </location>
</feature>
<gene>
    <name evidence="13" type="primary">pknB_1</name>
    <name evidence="13" type="ORF">GCM10009754_15290</name>
</gene>
<dbReference type="RefSeq" id="WP_344414992.1">
    <property type="nucleotide sequence ID" value="NZ_BAAANN010000005.1"/>
</dbReference>
<keyword evidence="14" id="KW-1185">Reference proteome</keyword>
<evidence type="ECO:0000256" key="2">
    <source>
        <dbReference type="ARBA" id="ARBA00022527"/>
    </source>
</evidence>
<dbReference type="InterPro" id="IPR008271">
    <property type="entry name" value="Ser/Thr_kinase_AS"/>
</dbReference>
<dbReference type="GO" id="GO:0016301">
    <property type="term" value="F:kinase activity"/>
    <property type="evidence" value="ECO:0007669"/>
    <property type="project" value="UniProtKB-KW"/>
</dbReference>
<name>A0ABP5BL78_9PSEU</name>
<dbReference type="Gene3D" id="3.30.10.20">
    <property type="match status" value="4"/>
</dbReference>
<evidence type="ECO:0000256" key="4">
    <source>
        <dbReference type="ARBA" id="ARBA00022741"/>
    </source>
</evidence>
<feature type="region of interest" description="Disordered" evidence="9">
    <location>
        <begin position="581"/>
        <end position="601"/>
    </location>
</feature>
<keyword evidence="10" id="KW-0812">Transmembrane</keyword>
<dbReference type="SMART" id="SM00740">
    <property type="entry name" value="PASTA"/>
    <property type="match status" value="4"/>
</dbReference>
<comment type="catalytic activity">
    <reaction evidence="8">
        <text>L-seryl-[protein] + ATP = O-phospho-L-seryl-[protein] + ADP + H(+)</text>
        <dbReference type="Rhea" id="RHEA:17989"/>
        <dbReference type="Rhea" id="RHEA-COMP:9863"/>
        <dbReference type="Rhea" id="RHEA-COMP:11604"/>
        <dbReference type="ChEBI" id="CHEBI:15378"/>
        <dbReference type="ChEBI" id="CHEBI:29999"/>
        <dbReference type="ChEBI" id="CHEBI:30616"/>
        <dbReference type="ChEBI" id="CHEBI:83421"/>
        <dbReference type="ChEBI" id="CHEBI:456216"/>
        <dbReference type="EC" id="2.7.11.1"/>
    </reaction>
</comment>
<feature type="compositionally biased region" description="Pro residues" evidence="9">
    <location>
        <begin position="338"/>
        <end position="347"/>
    </location>
</feature>
<feature type="domain" description="Protein kinase" evidence="11">
    <location>
        <begin position="17"/>
        <end position="285"/>
    </location>
</feature>
<keyword evidence="10" id="KW-0472">Membrane</keyword>
<dbReference type="SMART" id="SM00220">
    <property type="entry name" value="S_TKc"/>
    <property type="match status" value="1"/>
</dbReference>
<feature type="domain" description="PASTA" evidence="12">
    <location>
        <begin position="610"/>
        <end position="695"/>
    </location>
</feature>
<feature type="region of interest" description="Disordered" evidence="9">
    <location>
        <begin position="630"/>
        <end position="684"/>
    </location>
</feature>
<evidence type="ECO:0000313" key="13">
    <source>
        <dbReference type="EMBL" id="GAA1947992.1"/>
    </source>
</evidence>
<dbReference type="PROSITE" id="PS00108">
    <property type="entry name" value="PROTEIN_KINASE_ST"/>
    <property type="match status" value="1"/>
</dbReference>
<dbReference type="Pfam" id="PF03793">
    <property type="entry name" value="PASTA"/>
    <property type="match status" value="3"/>
</dbReference>